<comment type="similarity">
    <text evidence="1 4">Belongs to the universal ribosomal protein uL11 family.</text>
</comment>
<dbReference type="FunFam" id="3.30.1550.10:FF:000002">
    <property type="entry name" value="60S ribosomal protein L12"/>
    <property type="match status" value="1"/>
</dbReference>
<dbReference type="AlphaFoldDB" id="A0A7J7IKN6"/>
<evidence type="ECO:0000259" key="5">
    <source>
        <dbReference type="Pfam" id="PF00298"/>
    </source>
</evidence>
<dbReference type="InterPro" id="IPR020785">
    <property type="entry name" value="Ribosomal_uL11_CS"/>
</dbReference>
<dbReference type="SUPFAM" id="SSF54747">
    <property type="entry name" value="Ribosomal L11/L12e N-terminal domain"/>
    <property type="match status" value="1"/>
</dbReference>
<dbReference type="SMART" id="SM00649">
    <property type="entry name" value="RL11"/>
    <property type="match status" value="1"/>
</dbReference>
<evidence type="ECO:0000256" key="1">
    <source>
        <dbReference type="ARBA" id="ARBA00010537"/>
    </source>
</evidence>
<dbReference type="Pfam" id="PF00298">
    <property type="entry name" value="Ribosomal_L11"/>
    <property type="match status" value="1"/>
</dbReference>
<dbReference type="SUPFAM" id="SSF46906">
    <property type="entry name" value="Ribosomal protein L11, C-terminal domain"/>
    <property type="match status" value="1"/>
</dbReference>
<organism evidence="7 8">
    <name type="scientific">Cyanidiococcus yangmingshanensis</name>
    <dbReference type="NCBI Taxonomy" id="2690220"/>
    <lineage>
        <taxon>Eukaryota</taxon>
        <taxon>Rhodophyta</taxon>
        <taxon>Bangiophyceae</taxon>
        <taxon>Cyanidiales</taxon>
        <taxon>Cyanidiaceae</taxon>
        <taxon>Cyanidiococcus</taxon>
    </lineage>
</organism>
<dbReference type="OrthoDB" id="1478556at2759"/>
<dbReference type="PANTHER" id="PTHR11661">
    <property type="entry name" value="60S RIBOSOMAL PROTEIN L12"/>
    <property type="match status" value="1"/>
</dbReference>
<dbReference type="CDD" id="cd00349">
    <property type="entry name" value="Ribosomal_L11"/>
    <property type="match status" value="1"/>
</dbReference>
<dbReference type="InterPro" id="IPR000911">
    <property type="entry name" value="Ribosomal_uL11"/>
</dbReference>
<dbReference type="GO" id="GO:0003735">
    <property type="term" value="F:structural constituent of ribosome"/>
    <property type="evidence" value="ECO:0007669"/>
    <property type="project" value="InterPro"/>
</dbReference>
<accession>A0A7J7IKN6</accession>
<sequence>MPPKGDPNATTIVYVRVVGGEGAAASSLAPKIGPLGLSPKKIGDDIAKATKDWKGLRIMVKLTVQNRQAQVEVVPSAAALVIRALNEPPRDRKKVKNVKHDGNLALEDIKEIARIMQKRSCARDLSGVVREILGTCHSIGCTVEGRHPRELIAQIHSGELVIENV</sequence>
<dbReference type="Gene3D" id="1.10.10.250">
    <property type="entry name" value="Ribosomal protein L11, C-terminal domain"/>
    <property type="match status" value="1"/>
</dbReference>
<dbReference type="InterPro" id="IPR020783">
    <property type="entry name" value="Ribosomal_uL11_C"/>
</dbReference>
<gene>
    <name evidence="7" type="primary">RPL12</name>
    <name evidence="7" type="ORF">F1559_001960</name>
</gene>
<dbReference type="InterPro" id="IPR036796">
    <property type="entry name" value="Ribosomal_uL11_N_sf"/>
</dbReference>
<dbReference type="GO" id="GO:0022625">
    <property type="term" value="C:cytosolic large ribosomal subunit"/>
    <property type="evidence" value="ECO:0007669"/>
    <property type="project" value="TreeGrafter"/>
</dbReference>
<proteinExistence type="inferred from homology"/>
<dbReference type="HAMAP" id="MF_00736">
    <property type="entry name" value="Ribosomal_uL11"/>
    <property type="match status" value="1"/>
</dbReference>
<evidence type="ECO:0000256" key="2">
    <source>
        <dbReference type="ARBA" id="ARBA00022980"/>
    </source>
</evidence>
<reference evidence="7 8" key="1">
    <citation type="journal article" date="2020" name="J. Phycol.">
        <title>Comparative genome analysis reveals Cyanidiococcus gen. nov., a new extremophilic red algal genus sister to Cyanidioschyzon (Cyanidioschyzonaceae, Rhodophyta).</title>
        <authorList>
            <person name="Liu S.-L."/>
            <person name="Chiang Y.-R."/>
            <person name="Yoon H.S."/>
            <person name="Fu H.-Y."/>
        </authorList>
    </citation>
    <scope>NUCLEOTIDE SEQUENCE [LARGE SCALE GENOMIC DNA]</scope>
    <source>
        <strain evidence="7 8">THAL066</strain>
    </source>
</reference>
<protein>
    <submittedName>
        <fullName evidence="7">60S ribosomal protein L12</fullName>
    </submittedName>
</protein>
<keyword evidence="3 4" id="KW-0687">Ribonucleoprotein</keyword>
<evidence type="ECO:0000256" key="4">
    <source>
        <dbReference type="RuleBase" id="RU003978"/>
    </source>
</evidence>
<dbReference type="InterPro" id="IPR020784">
    <property type="entry name" value="Ribosomal_uL11_N"/>
</dbReference>
<feature type="domain" description="Large ribosomal subunit protein uL11 C-terminal" evidence="5">
    <location>
        <begin position="74"/>
        <end position="143"/>
    </location>
</feature>
<evidence type="ECO:0000313" key="8">
    <source>
        <dbReference type="Proteomes" id="UP000530660"/>
    </source>
</evidence>
<dbReference type="FunFam" id="1.10.10.250:FF:000002">
    <property type="entry name" value="60S ribosomal protein L12"/>
    <property type="match status" value="1"/>
</dbReference>
<evidence type="ECO:0000313" key="7">
    <source>
        <dbReference type="EMBL" id="KAF6003249.1"/>
    </source>
</evidence>
<dbReference type="PANTHER" id="PTHR11661:SF2">
    <property type="entry name" value="LARGE RIBOSOMAL SUBUNIT PROTEIN UL11"/>
    <property type="match status" value="1"/>
</dbReference>
<evidence type="ECO:0000256" key="3">
    <source>
        <dbReference type="ARBA" id="ARBA00023274"/>
    </source>
</evidence>
<dbReference type="GO" id="GO:0006412">
    <property type="term" value="P:translation"/>
    <property type="evidence" value="ECO:0007669"/>
    <property type="project" value="InterPro"/>
</dbReference>
<dbReference type="EMBL" id="VWRR01000007">
    <property type="protein sequence ID" value="KAF6003249.1"/>
    <property type="molecule type" value="Genomic_DNA"/>
</dbReference>
<keyword evidence="2 4" id="KW-0689">Ribosomal protein</keyword>
<dbReference type="PROSITE" id="PS00359">
    <property type="entry name" value="RIBOSOMAL_L11"/>
    <property type="match status" value="1"/>
</dbReference>
<comment type="caution">
    <text evidence="7">The sequence shown here is derived from an EMBL/GenBank/DDBJ whole genome shotgun (WGS) entry which is preliminary data.</text>
</comment>
<dbReference type="Proteomes" id="UP000530660">
    <property type="component" value="Unassembled WGS sequence"/>
</dbReference>
<dbReference type="Pfam" id="PF03946">
    <property type="entry name" value="Ribosomal_L11_N"/>
    <property type="match status" value="1"/>
</dbReference>
<evidence type="ECO:0000259" key="6">
    <source>
        <dbReference type="Pfam" id="PF03946"/>
    </source>
</evidence>
<feature type="domain" description="Large ribosomal subunit protein uL11 N-terminal" evidence="6">
    <location>
        <begin position="13"/>
        <end position="69"/>
    </location>
</feature>
<name>A0A7J7IKN6_9RHOD</name>
<keyword evidence="8" id="KW-1185">Reference proteome</keyword>
<dbReference type="InterPro" id="IPR036769">
    <property type="entry name" value="Ribosomal_uL11_C_sf"/>
</dbReference>
<dbReference type="Gene3D" id="3.30.1550.10">
    <property type="entry name" value="Ribosomal protein L11/L12, N-terminal domain"/>
    <property type="match status" value="1"/>
</dbReference>
<dbReference type="GO" id="GO:0070180">
    <property type="term" value="F:large ribosomal subunit rRNA binding"/>
    <property type="evidence" value="ECO:0007669"/>
    <property type="project" value="TreeGrafter"/>
</dbReference>